<keyword evidence="4" id="KW-1185">Reference proteome</keyword>
<dbReference type="Gene3D" id="3.40.50.1100">
    <property type="match status" value="2"/>
</dbReference>
<dbReference type="STRING" id="4795.A0A225VSU8"/>
<dbReference type="AlphaFoldDB" id="A0A225VSU8"/>
<comment type="cofactor">
    <cofactor evidence="1">
        <name>pyridoxal 5'-phosphate</name>
        <dbReference type="ChEBI" id="CHEBI:597326"/>
    </cofactor>
</comment>
<dbReference type="InterPro" id="IPR050214">
    <property type="entry name" value="Cys_Synth/Cystath_Beta-Synth"/>
</dbReference>
<evidence type="ECO:0000313" key="4">
    <source>
        <dbReference type="Proteomes" id="UP000198211"/>
    </source>
</evidence>
<feature type="non-terminal residue" evidence="3">
    <location>
        <position position="84"/>
    </location>
</feature>
<gene>
    <name evidence="3" type="ORF">PHMEG_00018918</name>
</gene>
<dbReference type="InterPro" id="IPR001926">
    <property type="entry name" value="TrpB-like_PALP"/>
</dbReference>
<dbReference type="Proteomes" id="UP000198211">
    <property type="component" value="Unassembled WGS sequence"/>
</dbReference>
<dbReference type="PANTHER" id="PTHR10314">
    <property type="entry name" value="CYSTATHIONINE BETA-SYNTHASE"/>
    <property type="match status" value="1"/>
</dbReference>
<reference evidence="4" key="1">
    <citation type="submission" date="2017-03" db="EMBL/GenBank/DDBJ databases">
        <title>Phytopthora megakarya and P. palmivora, two closely related causual agents of cacao black pod achieved similar genome size and gene model numbers by different mechanisms.</title>
        <authorList>
            <person name="Ali S."/>
            <person name="Shao J."/>
            <person name="Larry D.J."/>
            <person name="Kronmiller B."/>
            <person name="Shen D."/>
            <person name="Strem M.D."/>
            <person name="Melnick R.L."/>
            <person name="Guiltinan M.J."/>
            <person name="Tyler B.M."/>
            <person name="Meinhardt L.W."/>
            <person name="Bailey B.A."/>
        </authorList>
    </citation>
    <scope>NUCLEOTIDE SEQUENCE [LARGE SCALE GENOMIC DNA]</scope>
    <source>
        <strain evidence="4">zdho120</strain>
    </source>
</reference>
<dbReference type="InterPro" id="IPR001216">
    <property type="entry name" value="P-phosphate_BS"/>
</dbReference>
<dbReference type="InterPro" id="IPR036052">
    <property type="entry name" value="TrpB-like_PALP_sf"/>
</dbReference>
<dbReference type="OrthoDB" id="1415563at2759"/>
<comment type="caution">
    <text evidence="3">The sequence shown here is derived from an EMBL/GenBank/DDBJ whole genome shotgun (WGS) entry which is preliminary data.</text>
</comment>
<sequence length="84" mass="9122">MLDCSDGIIQSPASPTLVKMAPKIAKDMTELIGNTPLVYLNRVTEGCHAKIAVKCEFMEPCASVKDRIGLSMILDAEKSGRLQK</sequence>
<dbReference type="Pfam" id="PF00291">
    <property type="entry name" value="PALP"/>
    <property type="match status" value="1"/>
</dbReference>
<dbReference type="GO" id="GO:0006535">
    <property type="term" value="P:cysteine biosynthetic process from serine"/>
    <property type="evidence" value="ECO:0007669"/>
    <property type="project" value="InterPro"/>
</dbReference>
<dbReference type="PROSITE" id="PS00901">
    <property type="entry name" value="CYS_SYNTHASE"/>
    <property type="match status" value="1"/>
</dbReference>
<organism evidence="3 4">
    <name type="scientific">Phytophthora megakarya</name>
    <dbReference type="NCBI Taxonomy" id="4795"/>
    <lineage>
        <taxon>Eukaryota</taxon>
        <taxon>Sar</taxon>
        <taxon>Stramenopiles</taxon>
        <taxon>Oomycota</taxon>
        <taxon>Peronosporomycetes</taxon>
        <taxon>Peronosporales</taxon>
        <taxon>Peronosporaceae</taxon>
        <taxon>Phytophthora</taxon>
    </lineage>
</organism>
<evidence type="ECO:0000256" key="1">
    <source>
        <dbReference type="ARBA" id="ARBA00001933"/>
    </source>
</evidence>
<feature type="domain" description="Tryptophan synthase beta chain-like PALP" evidence="2">
    <location>
        <begin position="29"/>
        <end position="79"/>
    </location>
</feature>
<accession>A0A225VSU8</accession>
<evidence type="ECO:0000259" key="2">
    <source>
        <dbReference type="Pfam" id="PF00291"/>
    </source>
</evidence>
<dbReference type="EMBL" id="NBNE01003122">
    <property type="protein sequence ID" value="OWZ08526.1"/>
    <property type="molecule type" value="Genomic_DNA"/>
</dbReference>
<proteinExistence type="predicted"/>
<evidence type="ECO:0000313" key="3">
    <source>
        <dbReference type="EMBL" id="OWZ08526.1"/>
    </source>
</evidence>
<protein>
    <submittedName>
        <fullName evidence="3">Cysteine synthase</fullName>
    </submittedName>
</protein>
<dbReference type="SUPFAM" id="SSF53686">
    <property type="entry name" value="Tryptophan synthase beta subunit-like PLP-dependent enzymes"/>
    <property type="match status" value="1"/>
</dbReference>
<name>A0A225VSU8_9STRA</name>